<feature type="domain" description="Endo-acting ulvan lyase C-terminal" evidence="2">
    <location>
        <begin position="791"/>
        <end position="874"/>
    </location>
</feature>
<sequence length="912" mass="103908">MRKIILLISLLFPFIVNAQEVNIPLPKNLPQTHPRLLTGPDQKPVLQKLVENESWAKEVLDGIYKRIDPYVAKTQKQPDWLLSRLMMYWKSKATNVYINGGVYTRADGEAPVPTVRFGSTRGVSSPIKRPKLEDIIPYMDDTKGVYFHNTAKAGNPLEWVDQSNVSGMNIESVNNEILRLGRDGAFIYWLTGNEKYGKFAYDVFNTYMTGMYYRNRPYDLGNGHAHTLAGMSTFEVIQEAILPDLAAYYDFLYEYIRKKDLAKIAVFEETFKKWIDVTILDGVPHNNWNLHQANIILPVAMILEDSKSYADQKGREYYINHILNVSAPRQWAIPRLMKYGYDFETGVWNESPGYAHSVTKEFMHFIQNYDNTFNQNLLPYTPVMHKAVKVLPQYLFPNGMITAFGDSYYGELNTDAIKDMIRMAQKYSNKENEATYTAMYKLLNRNASAITQQAKPAVQVSSFFTQKPLQVKSNIEKAKLSDYVTPTFYAPNVSWLVQRNKYDSKESGLMISQYASYGNHAHSNGVAIELYGKGYILGPDLGIGSSYFEKPYLEFYSQFPAHNTVMVDGISKYPEMLSNHPFDLLAHYPVSGKKDGYYPDITYSSVYFLEPESRSDQNRFLSIVSTGETTGYYVDIFRSKKQRQGDKFHDYFYHNLGQQLWVKDANGNNLDLKPSEEMAFAGGHLFALDYMWDKRSAKTNGNYTATWKMAMPDSNHVYMNLWMKGYEGREVFTIKSPPVKSFRSNADFPYAVDKSPALTISARQHGEAWNHPFVSVYEPSTEKEGKSIESISSFEVQQASPDFVGLIVKSKSGRTDYIFSSVKDGAVQYRGMTVDGTYGVVSEVGKDFTLFLGNGQKISAKGFTIESAEKANVVLSCNNGEYYFTSDQPVLITTAKKRKVKMEPADYKLIKL</sequence>
<organism evidence="4 5">
    <name type="scientific">Pseudopedobacter saltans (strain ATCC 51119 / DSM 12145 / JCM 21818 / CCUG 39354 / LMG 10337 / NBRC 100064 / NCIMB 13643)</name>
    <name type="common">Pedobacter saltans</name>
    <dbReference type="NCBI Taxonomy" id="762903"/>
    <lineage>
        <taxon>Bacteria</taxon>
        <taxon>Pseudomonadati</taxon>
        <taxon>Bacteroidota</taxon>
        <taxon>Sphingobacteriia</taxon>
        <taxon>Sphingobacteriales</taxon>
        <taxon>Sphingobacteriaceae</taxon>
        <taxon>Pseudopedobacter</taxon>
    </lineage>
</organism>
<proteinExistence type="predicted"/>
<dbReference type="RefSeq" id="WP_013634770.1">
    <property type="nucleotide sequence ID" value="NC_015177.1"/>
</dbReference>
<evidence type="ECO:0000259" key="3">
    <source>
        <dbReference type="Pfam" id="PF26377"/>
    </source>
</evidence>
<dbReference type="Pfam" id="PF26374">
    <property type="entry name" value="Ulvan_lyaseC"/>
    <property type="match status" value="1"/>
</dbReference>
<dbReference type="Proteomes" id="UP000000310">
    <property type="component" value="Chromosome"/>
</dbReference>
<dbReference type="InterPro" id="IPR058848">
    <property type="entry name" value="Ulvan_lyase_C"/>
</dbReference>
<reference evidence="4 5" key="1">
    <citation type="journal article" date="2011" name="Stand. Genomic Sci.">
        <title>Complete genome sequence of the gliding, heparinolytic Pedobacter saltans type strain (113).</title>
        <authorList>
            <person name="Liolios K."/>
            <person name="Sikorski J."/>
            <person name="Lu M."/>
            <person name="Nolan M."/>
            <person name="Lapidus A."/>
            <person name="Lucas S."/>
            <person name="Hammon N."/>
            <person name="Deshpande S."/>
            <person name="Cheng J.F."/>
            <person name="Tapia R."/>
            <person name="Han C."/>
            <person name="Goodwin L."/>
            <person name="Pitluck S."/>
            <person name="Huntemann M."/>
            <person name="Ivanova N."/>
            <person name="Pagani I."/>
            <person name="Mavromatis K."/>
            <person name="Ovchinikova G."/>
            <person name="Pati A."/>
            <person name="Chen A."/>
            <person name="Palaniappan K."/>
            <person name="Land M."/>
            <person name="Hauser L."/>
            <person name="Brambilla E.M."/>
            <person name="Kotsyurbenko O."/>
            <person name="Rohde M."/>
            <person name="Tindall B.J."/>
            <person name="Abt B."/>
            <person name="Goker M."/>
            <person name="Detter J.C."/>
            <person name="Woyke T."/>
            <person name="Bristow J."/>
            <person name="Eisen J.A."/>
            <person name="Markowitz V."/>
            <person name="Hugenholtz P."/>
            <person name="Klenk H.P."/>
            <person name="Kyrpides N.C."/>
        </authorList>
    </citation>
    <scope>NUCLEOTIDE SEQUENCE [LARGE SCALE GENOMIC DNA]</scope>
    <source>
        <strain evidence="5">ATCC 51119 / DSM 12145 / JCM 21818 / LMG 10337 / NBRC 100064 / NCIMB 13643</strain>
    </source>
</reference>
<dbReference type="HOGENOM" id="CLU_014479_0_0_10"/>
<protein>
    <recommendedName>
        <fullName evidence="6">Heparinase II/III family protein</fullName>
    </recommendedName>
</protein>
<dbReference type="OrthoDB" id="8732671at2"/>
<accession>F0S6G4</accession>
<evidence type="ECO:0000256" key="1">
    <source>
        <dbReference type="SAM" id="SignalP"/>
    </source>
</evidence>
<evidence type="ECO:0000313" key="5">
    <source>
        <dbReference type="Proteomes" id="UP000000310"/>
    </source>
</evidence>
<dbReference type="InterPro" id="IPR058849">
    <property type="entry name" value="Ulvan_lyase_2nd"/>
</dbReference>
<keyword evidence="1" id="KW-0732">Signal</keyword>
<evidence type="ECO:0008006" key="6">
    <source>
        <dbReference type="Google" id="ProtNLM"/>
    </source>
</evidence>
<dbReference type="eggNOG" id="ENOG502Z862">
    <property type="taxonomic scope" value="Bacteria"/>
</dbReference>
<name>F0S6G4_PSESL</name>
<dbReference type="Gene3D" id="1.50.10.100">
    <property type="entry name" value="Chondroitin AC/alginate lyase"/>
    <property type="match status" value="1"/>
</dbReference>
<dbReference type="STRING" id="762903.Pedsa_3761"/>
<dbReference type="KEGG" id="psn:Pedsa_3761"/>
<dbReference type="Gene3D" id="2.70.98.70">
    <property type="match status" value="1"/>
</dbReference>
<dbReference type="SUPFAM" id="SSF48230">
    <property type="entry name" value="Chondroitin AC/alginate lyase"/>
    <property type="match status" value="1"/>
</dbReference>
<reference evidence="5" key="2">
    <citation type="submission" date="2011-02" db="EMBL/GenBank/DDBJ databases">
        <title>The complete genome of Pedobacter saltans DSM 12145.</title>
        <authorList>
            <consortium name="US DOE Joint Genome Institute (JGI-PGF)"/>
            <person name="Lucas S."/>
            <person name="Copeland A."/>
            <person name="Lapidus A."/>
            <person name="Bruce D."/>
            <person name="Goodwin L."/>
            <person name="Pitluck S."/>
            <person name="Kyrpides N."/>
            <person name="Mavromatis K."/>
            <person name="Pagani I."/>
            <person name="Ivanova N."/>
            <person name="Ovchinnikova G."/>
            <person name="Lu M."/>
            <person name="Detter J.C."/>
            <person name="Han C."/>
            <person name="Land M."/>
            <person name="Hauser L."/>
            <person name="Markowitz V."/>
            <person name="Cheng J.-F."/>
            <person name="Hugenholtz P."/>
            <person name="Woyke T."/>
            <person name="Wu D."/>
            <person name="Tindall B."/>
            <person name="Pomrenke H.G."/>
            <person name="Brambilla E."/>
            <person name="Klenk H.-P."/>
            <person name="Eisen J.A."/>
        </authorList>
    </citation>
    <scope>NUCLEOTIDE SEQUENCE [LARGE SCALE GENOMIC DNA]</scope>
    <source>
        <strain evidence="5">ATCC 51119 / DSM 12145 / JCM 21818 / LMG 10337 / NBRC 100064 / NCIMB 13643</strain>
    </source>
</reference>
<evidence type="ECO:0000313" key="4">
    <source>
        <dbReference type="EMBL" id="ADY54290.1"/>
    </source>
</evidence>
<gene>
    <name evidence="4" type="ordered locus">Pedsa_3761</name>
</gene>
<feature type="domain" description="Endo-acting ulvan lyase 2nd" evidence="3">
    <location>
        <begin position="344"/>
        <end position="441"/>
    </location>
</feature>
<dbReference type="Pfam" id="PF26377">
    <property type="entry name" value="Ulvan_lyase_2nd"/>
    <property type="match status" value="1"/>
</dbReference>
<keyword evidence="5" id="KW-1185">Reference proteome</keyword>
<dbReference type="AlphaFoldDB" id="F0S6G4"/>
<evidence type="ECO:0000259" key="2">
    <source>
        <dbReference type="Pfam" id="PF26374"/>
    </source>
</evidence>
<feature type="chain" id="PRO_5003255962" description="Heparinase II/III family protein" evidence="1">
    <location>
        <begin position="19"/>
        <end position="912"/>
    </location>
</feature>
<feature type="signal peptide" evidence="1">
    <location>
        <begin position="1"/>
        <end position="18"/>
    </location>
</feature>
<dbReference type="InterPro" id="IPR008929">
    <property type="entry name" value="Chondroitin_lyas"/>
</dbReference>
<dbReference type="EMBL" id="CP002545">
    <property type="protein sequence ID" value="ADY54290.1"/>
    <property type="molecule type" value="Genomic_DNA"/>
</dbReference>